<comment type="caution">
    <text evidence="2">The sequence shown here is derived from an EMBL/GenBank/DDBJ whole genome shotgun (WGS) entry which is preliminary data.</text>
</comment>
<feature type="region of interest" description="Disordered" evidence="1">
    <location>
        <begin position="1"/>
        <end position="29"/>
    </location>
</feature>
<dbReference type="EMBL" id="BARS01038214">
    <property type="protein sequence ID" value="GAG20063.1"/>
    <property type="molecule type" value="Genomic_DNA"/>
</dbReference>
<gene>
    <name evidence="2" type="ORF">S01H1_58496</name>
</gene>
<dbReference type="AlphaFoldDB" id="X0W631"/>
<reference evidence="2" key="1">
    <citation type="journal article" date="2014" name="Front. Microbiol.">
        <title>High frequency of phylogenetically diverse reductive dehalogenase-homologous genes in deep subseafloor sedimentary metagenomes.</title>
        <authorList>
            <person name="Kawai M."/>
            <person name="Futagami T."/>
            <person name="Toyoda A."/>
            <person name="Takaki Y."/>
            <person name="Nishi S."/>
            <person name="Hori S."/>
            <person name="Arai W."/>
            <person name="Tsubouchi T."/>
            <person name="Morono Y."/>
            <person name="Uchiyama I."/>
            <person name="Ito T."/>
            <person name="Fujiyama A."/>
            <person name="Inagaki F."/>
            <person name="Takami H."/>
        </authorList>
    </citation>
    <scope>NUCLEOTIDE SEQUENCE</scope>
    <source>
        <strain evidence="2">Expedition CK06-06</strain>
    </source>
</reference>
<name>X0W631_9ZZZZ</name>
<accession>X0W631</accession>
<protein>
    <submittedName>
        <fullName evidence="2">Uncharacterized protein</fullName>
    </submittedName>
</protein>
<organism evidence="2">
    <name type="scientific">marine sediment metagenome</name>
    <dbReference type="NCBI Taxonomy" id="412755"/>
    <lineage>
        <taxon>unclassified sequences</taxon>
        <taxon>metagenomes</taxon>
        <taxon>ecological metagenomes</taxon>
    </lineage>
</organism>
<sequence length="47" mass="4663">MLRLLQETDETSDLPRSAAGKPGQTAGTAGTIVTAEVAVAEAGGIAH</sequence>
<feature type="non-terminal residue" evidence="2">
    <location>
        <position position="47"/>
    </location>
</feature>
<proteinExistence type="predicted"/>
<evidence type="ECO:0000256" key="1">
    <source>
        <dbReference type="SAM" id="MobiDB-lite"/>
    </source>
</evidence>
<evidence type="ECO:0000313" key="2">
    <source>
        <dbReference type="EMBL" id="GAG20063.1"/>
    </source>
</evidence>